<keyword evidence="1" id="KW-1133">Transmembrane helix</keyword>
<accession>A0ABU1LB37</accession>
<feature type="transmembrane region" description="Helical" evidence="1">
    <location>
        <begin position="6"/>
        <end position="25"/>
    </location>
</feature>
<protein>
    <submittedName>
        <fullName evidence="2">Uncharacterized protein</fullName>
    </submittedName>
</protein>
<sequence length="41" mass="4924">MKALWIFFIQSNISINILFIFATIINTHNDKKNLIDCYSYR</sequence>
<evidence type="ECO:0000256" key="1">
    <source>
        <dbReference type="SAM" id="Phobius"/>
    </source>
</evidence>
<evidence type="ECO:0000313" key="2">
    <source>
        <dbReference type="EMBL" id="MDR6403914.1"/>
    </source>
</evidence>
<keyword evidence="3" id="KW-1185">Reference proteome</keyword>
<dbReference type="Proteomes" id="UP001184853">
    <property type="component" value="Unassembled WGS sequence"/>
</dbReference>
<reference evidence="2 3" key="1">
    <citation type="submission" date="2023-07" db="EMBL/GenBank/DDBJ databases">
        <title>Sorghum-associated microbial communities from plants grown in Nebraska, USA.</title>
        <authorList>
            <person name="Schachtman D."/>
        </authorList>
    </citation>
    <scope>NUCLEOTIDE SEQUENCE [LARGE SCALE GENOMIC DNA]</scope>
    <source>
        <strain evidence="2 3">DS1709</strain>
    </source>
</reference>
<organism evidence="2 3">
    <name type="scientific">Chryseobacterium geocarposphaerae</name>
    <dbReference type="NCBI Taxonomy" id="1416776"/>
    <lineage>
        <taxon>Bacteria</taxon>
        <taxon>Pseudomonadati</taxon>
        <taxon>Bacteroidota</taxon>
        <taxon>Flavobacteriia</taxon>
        <taxon>Flavobacteriales</taxon>
        <taxon>Weeksellaceae</taxon>
        <taxon>Chryseobacterium group</taxon>
        <taxon>Chryseobacterium</taxon>
    </lineage>
</organism>
<evidence type="ECO:0000313" key="3">
    <source>
        <dbReference type="Proteomes" id="UP001184853"/>
    </source>
</evidence>
<name>A0ABU1LB37_9FLAO</name>
<dbReference type="EMBL" id="JAVDQS010000002">
    <property type="protein sequence ID" value="MDR6403914.1"/>
    <property type="molecule type" value="Genomic_DNA"/>
</dbReference>
<gene>
    <name evidence="2" type="ORF">J2781_000829</name>
</gene>
<proteinExistence type="predicted"/>
<comment type="caution">
    <text evidence="2">The sequence shown here is derived from an EMBL/GenBank/DDBJ whole genome shotgun (WGS) entry which is preliminary data.</text>
</comment>
<keyword evidence="1" id="KW-0472">Membrane</keyword>
<keyword evidence="1" id="KW-0812">Transmembrane</keyword>